<comment type="caution">
    <text evidence="2">The sequence shown here is derived from an EMBL/GenBank/DDBJ whole genome shotgun (WGS) entry which is preliminary data.</text>
</comment>
<dbReference type="Proteomes" id="UP001459277">
    <property type="component" value="Unassembled WGS sequence"/>
</dbReference>
<evidence type="ECO:0000313" key="3">
    <source>
        <dbReference type="Proteomes" id="UP001459277"/>
    </source>
</evidence>
<dbReference type="InterPro" id="IPR013729">
    <property type="entry name" value="MBF1_N"/>
</dbReference>
<dbReference type="Pfam" id="PF08523">
    <property type="entry name" value="MBF1"/>
    <property type="match status" value="1"/>
</dbReference>
<protein>
    <recommendedName>
        <fullName evidence="1">Multiprotein bridging factor 1 N-terminal domain-containing protein</fullName>
    </recommendedName>
</protein>
<dbReference type="EMBL" id="JAZDWU010000001">
    <property type="protein sequence ID" value="KAL0017309.1"/>
    <property type="molecule type" value="Genomic_DNA"/>
</dbReference>
<name>A0AAW2E4Q7_9ROSI</name>
<sequence length="104" mass="11574">MGLLMETVHGFRRKEELHVLVINGERGAQPSLRGVQERDRRLVVNQVLWTRAAVQTVKKAEVNSNKKAALVVNAKKLDKAAEPAALDRVLTKVKQLIQKATPIS</sequence>
<organism evidence="2 3">
    <name type="scientific">Lithocarpus litseifolius</name>
    <dbReference type="NCBI Taxonomy" id="425828"/>
    <lineage>
        <taxon>Eukaryota</taxon>
        <taxon>Viridiplantae</taxon>
        <taxon>Streptophyta</taxon>
        <taxon>Embryophyta</taxon>
        <taxon>Tracheophyta</taxon>
        <taxon>Spermatophyta</taxon>
        <taxon>Magnoliopsida</taxon>
        <taxon>eudicotyledons</taxon>
        <taxon>Gunneridae</taxon>
        <taxon>Pentapetalae</taxon>
        <taxon>rosids</taxon>
        <taxon>fabids</taxon>
        <taxon>Fagales</taxon>
        <taxon>Fagaceae</taxon>
        <taxon>Lithocarpus</taxon>
    </lineage>
</organism>
<evidence type="ECO:0000313" key="2">
    <source>
        <dbReference type="EMBL" id="KAL0017309.1"/>
    </source>
</evidence>
<dbReference type="AlphaFoldDB" id="A0AAW2E4Q7"/>
<feature type="domain" description="Multiprotein bridging factor 1 N-terminal" evidence="1">
    <location>
        <begin position="45"/>
        <end position="89"/>
    </location>
</feature>
<reference evidence="2 3" key="1">
    <citation type="submission" date="2024-01" db="EMBL/GenBank/DDBJ databases">
        <title>A telomere-to-telomere, gap-free genome of sweet tea (Lithocarpus litseifolius).</title>
        <authorList>
            <person name="Zhou J."/>
        </authorList>
    </citation>
    <scope>NUCLEOTIDE SEQUENCE [LARGE SCALE GENOMIC DNA]</scope>
    <source>
        <strain evidence="2">Zhou-2022a</strain>
        <tissue evidence="2">Leaf</tissue>
    </source>
</reference>
<evidence type="ECO:0000259" key="1">
    <source>
        <dbReference type="Pfam" id="PF08523"/>
    </source>
</evidence>
<proteinExistence type="predicted"/>
<gene>
    <name evidence="2" type="ORF">SO802_004378</name>
</gene>
<accession>A0AAW2E4Q7</accession>
<keyword evidence="3" id="KW-1185">Reference proteome</keyword>